<evidence type="ECO:0000256" key="1">
    <source>
        <dbReference type="ARBA" id="ARBA00001933"/>
    </source>
</evidence>
<dbReference type="Gene3D" id="3.40.640.10">
    <property type="entry name" value="Type I PLP-dependent aspartate aminotransferase-like (Major domain)"/>
    <property type="match status" value="1"/>
</dbReference>
<dbReference type="OrthoDB" id="10047078at2759"/>
<evidence type="ECO:0000256" key="3">
    <source>
        <dbReference type="RuleBase" id="RU362118"/>
    </source>
</evidence>
<dbReference type="Pfam" id="PF01053">
    <property type="entry name" value="Cys_Met_Meta_PP"/>
    <property type="match status" value="1"/>
</dbReference>
<dbReference type="SUPFAM" id="SSF53383">
    <property type="entry name" value="PLP-dependent transferases"/>
    <property type="match status" value="1"/>
</dbReference>
<keyword evidence="2 3" id="KW-0663">Pyridoxal phosphate</keyword>
<sequence>MAALITTEPGEPVPPAPRHSVTFYFGRELERIEKFGADPGPVVARLKTAYPRMKPHRDIQQLADAILAIAGAQGESCVLFSSLNSARECVEYATAPERDDGNAKKPVPAAQIRIRTFTAKDVIYAVIFPAEYTAVLSGFWLLAGVGVSSRFGETNAKHQHQLPDGLKEVSLDSIQGLDRDRSQFDAAVHQTLRERIVSLLDRAPLAPAAEPRPTAGDVYLFPSGMATIYKPITYLPAHLRGINVLFGMAFTNTVTLLTEFGGLQLFGLGADEQLADLERFLAEKRDQGAKVQAIWTEFPANPVVQTPHIERLRELADEYDTLLVIDDTIGSFANVDVMSKADMLVTSLTKSFNGYADVIAGSAVLNPASRKYAELKALFDKHYTPELYVGEAAALELNSRDYLQRTATLNRNASAVATFLDSCAQDPRSAVKQVCYPPLRPSHDNYRRYMRPATADLEPGYGCLLNVELAHLDATRAFYDRLNVYKGPHIGAPFTLALPYVLGVYQQRLGWAAENGLKPTQIRIAVGLEDTETLLEEFRLAVDAANKASGFGNSIDT</sequence>
<dbReference type="GO" id="GO:0003962">
    <property type="term" value="F:cystathionine gamma-synthase activity"/>
    <property type="evidence" value="ECO:0007669"/>
    <property type="project" value="TreeGrafter"/>
</dbReference>
<dbReference type="InterPro" id="IPR015421">
    <property type="entry name" value="PyrdxlP-dep_Trfase_major"/>
</dbReference>
<comment type="similarity">
    <text evidence="3">Belongs to the trans-sulfuration enzymes family.</text>
</comment>
<gene>
    <name evidence="4" type="ORF">ESCO_006837</name>
</gene>
<comment type="cofactor">
    <cofactor evidence="1 3">
        <name>pyridoxal 5'-phosphate</name>
        <dbReference type="ChEBI" id="CHEBI:597326"/>
    </cofactor>
</comment>
<dbReference type="GO" id="GO:0019346">
    <property type="term" value="P:transsulfuration"/>
    <property type="evidence" value="ECO:0007669"/>
    <property type="project" value="InterPro"/>
</dbReference>
<dbReference type="PANTHER" id="PTHR42699">
    <property type="match status" value="1"/>
</dbReference>
<dbReference type="AlphaFoldDB" id="A0A0M9VV76"/>
<proteinExistence type="inferred from homology"/>
<reference evidence="4 5" key="1">
    <citation type="submission" date="2015-07" db="EMBL/GenBank/DDBJ databases">
        <title>The genome of the fungus Escovopsis weberi, a specialized disease agent of ant agriculture.</title>
        <authorList>
            <person name="de Man T.J."/>
            <person name="Stajich J.E."/>
            <person name="Kubicek C.P."/>
            <person name="Chenthamara K."/>
            <person name="Atanasova L."/>
            <person name="Druzhinina I.S."/>
            <person name="Birnbaum S."/>
            <person name="Barribeau S.M."/>
            <person name="Teiling C."/>
            <person name="Suen G."/>
            <person name="Currie C."/>
            <person name="Gerardo N.M."/>
        </authorList>
    </citation>
    <scope>NUCLEOTIDE SEQUENCE [LARGE SCALE GENOMIC DNA]</scope>
</reference>
<evidence type="ECO:0000313" key="5">
    <source>
        <dbReference type="Proteomes" id="UP000053831"/>
    </source>
</evidence>
<name>A0A0M9VV76_ESCWE</name>
<evidence type="ECO:0000256" key="2">
    <source>
        <dbReference type="ARBA" id="ARBA00022898"/>
    </source>
</evidence>
<evidence type="ECO:0000313" key="4">
    <source>
        <dbReference type="EMBL" id="KOS20669.1"/>
    </source>
</evidence>
<dbReference type="EMBL" id="LGSR01000015">
    <property type="protein sequence ID" value="KOS20669.1"/>
    <property type="molecule type" value="Genomic_DNA"/>
</dbReference>
<protein>
    <submittedName>
        <fullName evidence="4">Putative cystathionine gamma-synthase</fullName>
    </submittedName>
</protein>
<dbReference type="Gene3D" id="3.90.1150.10">
    <property type="entry name" value="Aspartate Aminotransferase, domain 1"/>
    <property type="match status" value="1"/>
</dbReference>
<dbReference type="GO" id="GO:0030170">
    <property type="term" value="F:pyridoxal phosphate binding"/>
    <property type="evidence" value="ECO:0007669"/>
    <property type="project" value="InterPro"/>
</dbReference>
<dbReference type="InterPro" id="IPR051750">
    <property type="entry name" value="Trans-sulfuration_enzymes"/>
</dbReference>
<dbReference type="Proteomes" id="UP000053831">
    <property type="component" value="Unassembled WGS sequence"/>
</dbReference>
<organism evidence="4 5">
    <name type="scientific">Escovopsis weberi</name>
    <dbReference type="NCBI Taxonomy" id="150374"/>
    <lineage>
        <taxon>Eukaryota</taxon>
        <taxon>Fungi</taxon>
        <taxon>Dikarya</taxon>
        <taxon>Ascomycota</taxon>
        <taxon>Pezizomycotina</taxon>
        <taxon>Sordariomycetes</taxon>
        <taxon>Hypocreomycetidae</taxon>
        <taxon>Hypocreales</taxon>
        <taxon>Hypocreaceae</taxon>
        <taxon>Escovopsis</taxon>
    </lineage>
</organism>
<dbReference type="InterPro" id="IPR000277">
    <property type="entry name" value="Cys/Met-Metab_PyrdxlP-dep_enz"/>
</dbReference>
<dbReference type="InterPro" id="IPR015422">
    <property type="entry name" value="PyrdxlP-dep_Trfase_small"/>
</dbReference>
<keyword evidence="5" id="KW-1185">Reference proteome</keyword>
<dbReference type="STRING" id="150374.A0A0M9VV76"/>
<dbReference type="InterPro" id="IPR015424">
    <property type="entry name" value="PyrdxlP-dep_Trfase"/>
</dbReference>
<accession>A0A0M9VV76</accession>
<dbReference type="PANTHER" id="PTHR42699:SF1">
    <property type="entry name" value="CYSTATHIONINE GAMMA-SYNTHASE-RELATED"/>
    <property type="match status" value="1"/>
</dbReference>
<comment type="caution">
    <text evidence="4">The sequence shown here is derived from an EMBL/GenBank/DDBJ whole genome shotgun (WGS) entry which is preliminary data.</text>
</comment>